<name>A0A919KRF7_9MICO</name>
<sequence>MRWDARVVSVASVRRHFDPEPPALPDPVTFVKTATIVVDTSALLEPYRYSVGTRDTALEALEAVQDRLWMPYQVGVEFFRNHEKNRSALSQAYDQALAILEEARRDVREVFGTGKKFQESRGAVGKKVDGSLNRLKTTLGKLRDRDRAIIDEDDDPVVYRLTELYGDRLAPKPDPLTLRKRVEDFHQWRVPNQIPPGFRDIETKTHPTRAAGDYLIWAEVLEHAAQSECDVLLVTNDSKNDWWEQVPGGRPRPRRELVEEFAEQTGHAYQQLSLLEFIKTVKAAYGVTVEAGAVDEIAEIEEQDAQRRAVEFAEKSLADSESSRRAREPIRRVLEWEGGLPLSALAGYTSEQDRILKALDSVGGLSKVAGYTSELERIQKALDSVGGLSNHEPGGQARGTTLDDEGADDD</sequence>
<feature type="domain" description="PIN like" evidence="2">
    <location>
        <begin position="36"/>
        <end position="257"/>
    </location>
</feature>
<accession>A0A919KRF7</accession>
<gene>
    <name evidence="3" type="ORF">GCM10017772_14690</name>
</gene>
<reference evidence="3" key="2">
    <citation type="submission" date="2020-09" db="EMBL/GenBank/DDBJ databases">
        <authorList>
            <person name="Sun Q."/>
            <person name="Zhou Y."/>
        </authorList>
    </citation>
    <scope>NUCLEOTIDE SEQUENCE</scope>
    <source>
        <strain evidence="3">CGMCC 4.7398</strain>
    </source>
</reference>
<proteinExistence type="predicted"/>
<dbReference type="EMBL" id="BNAS01000002">
    <property type="protein sequence ID" value="GHH69552.1"/>
    <property type="molecule type" value="Genomic_DNA"/>
</dbReference>
<dbReference type="InterPro" id="IPR041578">
    <property type="entry name" value="PIN_8"/>
</dbReference>
<dbReference type="AlphaFoldDB" id="A0A919KRF7"/>
<evidence type="ECO:0000259" key="2">
    <source>
        <dbReference type="Pfam" id="PF18476"/>
    </source>
</evidence>
<feature type="region of interest" description="Disordered" evidence="1">
    <location>
        <begin position="384"/>
        <end position="410"/>
    </location>
</feature>
<dbReference type="Proteomes" id="UP000627369">
    <property type="component" value="Unassembled WGS sequence"/>
</dbReference>
<evidence type="ECO:0000313" key="4">
    <source>
        <dbReference type="Proteomes" id="UP000627369"/>
    </source>
</evidence>
<organism evidence="3 4">
    <name type="scientific">Promicromonospora soli</name>
    <dbReference type="NCBI Taxonomy" id="2035533"/>
    <lineage>
        <taxon>Bacteria</taxon>
        <taxon>Bacillati</taxon>
        <taxon>Actinomycetota</taxon>
        <taxon>Actinomycetes</taxon>
        <taxon>Micrococcales</taxon>
        <taxon>Promicromonosporaceae</taxon>
        <taxon>Promicromonospora</taxon>
    </lineage>
</organism>
<protein>
    <recommendedName>
        <fullName evidence="2">PIN like domain-containing protein</fullName>
    </recommendedName>
</protein>
<evidence type="ECO:0000313" key="3">
    <source>
        <dbReference type="EMBL" id="GHH69552.1"/>
    </source>
</evidence>
<comment type="caution">
    <text evidence="3">The sequence shown here is derived from an EMBL/GenBank/DDBJ whole genome shotgun (WGS) entry which is preliminary data.</text>
</comment>
<dbReference type="Pfam" id="PF18476">
    <property type="entry name" value="PIN_8"/>
    <property type="match status" value="1"/>
</dbReference>
<keyword evidence="4" id="KW-1185">Reference proteome</keyword>
<reference evidence="3" key="1">
    <citation type="journal article" date="2014" name="Int. J. Syst. Evol. Microbiol.">
        <title>Complete genome sequence of Corynebacterium casei LMG S-19264T (=DSM 44701T), isolated from a smear-ripened cheese.</title>
        <authorList>
            <consortium name="US DOE Joint Genome Institute (JGI-PGF)"/>
            <person name="Walter F."/>
            <person name="Albersmeier A."/>
            <person name="Kalinowski J."/>
            <person name="Ruckert C."/>
        </authorList>
    </citation>
    <scope>NUCLEOTIDE SEQUENCE</scope>
    <source>
        <strain evidence="3">CGMCC 4.7398</strain>
    </source>
</reference>
<evidence type="ECO:0000256" key="1">
    <source>
        <dbReference type="SAM" id="MobiDB-lite"/>
    </source>
</evidence>